<evidence type="ECO:0000256" key="4">
    <source>
        <dbReference type="ARBA" id="ARBA00023002"/>
    </source>
</evidence>
<dbReference type="InterPro" id="IPR006694">
    <property type="entry name" value="Fatty_acid_hydroxylase"/>
</dbReference>
<evidence type="ECO:0000256" key="3">
    <source>
        <dbReference type="ARBA" id="ARBA00022989"/>
    </source>
</evidence>
<evidence type="ECO:0000256" key="2">
    <source>
        <dbReference type="ARBA" id="ARBA00022692"/>
    </source>
</evidence>
<evidence type="ECO:0000256" key="1">
    <source>
        <dbReference type="ARBA" id="ARBA00004127"/>
    </source>
</evidence>
<feature type="domain" description="Fatty acid hydroxylase" evidence="8">
    <location>
        <begin position="113"/>
        <end position="250"/>
    </location>
</feature>
<proteinExistence type="predicted"/>
<keyword evidence="2 7" id="KW-0812">Transmembrane</keyword>
<feature type="transmembrane region" description="Helical" evidence="7">
    <location>
        <begin position="109"/>
        <end position="129"/>
    </location>
</feature>
<dbReference type="Proteomes" id="UP000321301">
    <property type="component" value="Unassembled WGS sequence"/>
</dbReference>
<keyword evidence="10" id="KW-1185">Reference proteome</keyword>
<dbReference type="PANTHER" id="PTHR21624:SF1">
    <property type="entry name" value="ALKYLGLYCEROL MONOOXYGENASE"/>
    <property type="match status" value="1"/>
</dbReference>
<keyword evidence="3 7" id="KW-1133">Transmembrane helix</keyword>
<comment type="subcellular location">
    <subcellularLocation>
        <location evidence="1">Endomembrane system</location>
        <topology evidence="1">Multi-pass membrane protein</topology>
    </subcellularLocation>
</comment>
<dbReference type="GO" id="GO:0050479">
    <property type="term" value="F:glyceryl-ether monooxygenase activity"/>
    <property type="evidence" value="ECO:0007669"/>
    <property type="project" value="TreeGrafter"/>
</dbReference>
<protein>
    <recommendedName>
        <fullName evidence="8">Fatty acid hydroxylase domain-containing protein</fullName>
    </recommendedName>
</protein>
<dbReference type="PANTHER" id="PTHR21624">
    <property type="entry name" value="STEROL DESATURASE-RELATED PROTEIN"/>
    <property type="match status" value="1"/>
</dbReference>
<dbReference type="GO" id="GO:0012505">
    <property type="term" value="C:endomembrane system"/>
    <property type="evidence" value="ECO:0007669"/>
    <property type="project" value="UniProtKB-SubCell"/>
</dbReference>
<evidence type="ECO:0000256" key="5">
    <source>
        <dbReference type="ARBA" id="ARBA00023098"/>
    </source>
</evidence>
<feature type="transmembrane region" description="Helical" evidence="7">
    <location>
        <begin position="41"/>
        <end position="60"/>
    </location>
</feature>
<evidence type="ECO:0000256" key="7">
    <source>
        <dbReference type="SAM" id="Phobius"/>
    </source>
</evidence>
<dbReference type="InterPro" id="IPR051689">
    <property type="entry name" value="Sterol_desaturase/TMEM195"/>
</dbReference>
<dbReference type="AlphaFoldDB" id="A0A512C6Z5"/>
<keyword evidence="5" id="KW-0443">Lipid metabolism</keyword>
<feature type="transmembrane region" description="Helical" evidence="7">
    <location>
        <begin position="72"/>
        <end position="97"/>
    </location>
</feature>
<dbReference type="GO" id="GO:0016020">
    <property type="term" value="C:membrane"/>
    <property type="evidence" value="ECO:0007669"/>
    <property type="project" value="GOC"/>
</dbReference>
<keyword evidence="4" id="KW-0560">Oxidoreductase</keyword>
<dbReference type="GO" id="GO:0005506">
    <property type="term" value="F:iron ion binding"/>
    <property type="evidence" value="ECO:0007669"/>
    <property type="project" value="InterPro"/>
</dbReference>
<evidence type="ECO:0000313" key="10">
    <source>
        <dbReference type="Proteomes" id="UP000321301"/>
    </source>
</evidence>
<evidence type="ECO:0000256" key="6">
    <source>
        <dbReference type="ARBA" id="ARBA00023136"/>
    </source>
</evidence>
<dbReference type="EMBL" id="BJYV01000001">
    <property type="protein sequence ID" value="GEO19965.1"/>
    <property type="molecule type" value="Genomic_DNA"/>
</dbReference>
<dbReference type="RefSeq" id="WP_020890122.1">
    <property type="nucleotide sequence ID" value="NZ_BJYV01000001.1"/>
</dbReference>
<evidence type="ECO:0000259" key="8">
    <source>
        <dbReference type="Pfam" id="PF04116"/>
    </source>
</evidence>
<keyword evidence="6 7" id="KW-0472">Membrane</keyword>
<name>A0A512C6Z5_9BACT</name>
<dbReference type="GO" id="GO:0008610">
    <property type="term" value="P:lipid biosynthetic process"/>
    <property type="evidence" value="ECO:0007669"/>
    <property type="project" value="InterPro"/>
</dbReference>
<dbReference type="Pfam" id="PF04116">
    <property type="entry name" value="FA_hydroxylase"/>
    <property type="match status" value="1"/>
</dbReference>
<accession>A0A512C6Z5</accession>
<dbReference type="GO" id="GO:0006643">
    <property type="term" value="P:membrane lipid metabolic process"/>
    <property type="evidence" value="ECO:0007669"/>
    <property type="project" value="TreeGrafter"/>
</dbReference>
<evidence type="ECO:0000313" key="9">
    <source>
        <dbReference type="EMBL" id="GEO19965.1"/>
    </source>
</evidence>
<comment type="caution">
    <text evidence="9">The sequence shown here is derived from an EMBL/GenBank/DDBJ whole genome shotgun (WGS) entry which is preliminary data.</text>
</comment>
<sequence length="331" mass="38645">MEFLNNLFSEITGFLGIDRLMEILSAGDYAAFKTYDGITSLIFPIIPLLVLLELGLSLIYKKPQTKVYKVNFLIYVFNRIVGRFIAIAMVVLLIGLLEPYALFHAELTWYWFIYGYIVWEFAHFLYHYWGHKVRLFWCLHATHHAPEDMNLSVTYAHFFLEAPYADTIRTAVCILMGVPPEMLFAIMLIDGTYGAFIHVGENLMKDGRMGFLNKIILTPSHHRVHHAKNPLYMDTNFCNLLLIWDKIFGTFQDEDDKIEIEYGITRKMDSGNFMDVYFGEFVALYKDVVNAPGLKNKLMYIYKPPGWHHSGEYQTARQLRKEFIENNELKK</sequence>
<reference evidence="9 10" key="1">
    <citation type="submission" date="2019-07" db="EMBL/GenBank/DDBJ databases">
        <title>Whole genome shotgun sequence of Cyclobacterium qasimii NBRC 106168.</title>
        <authorList>
            <person name="Hosoyama A."/>
            <person name="Uohara A."/>
            <person name="Ohji S."/>
            <person name="Ichikawa N."/>
        </authorList>
    </citation>
    <scope>NUCLEOTIDE SEQUENCE [LARGE SCALE GENOMIC DNA]</scope>
    <source>
        <strain evidence="9 10">NBRC 106168</strain>
    </source>
</reference>
<gene>
    <name evidence="9" type="ORF">CQA01_04990</name>
</gene>
<organism evidence="9 10">
    <name type="scientific">Cyclobacterium qasimii</name>
    <dbReference type="NCBI Taxonomy" id="1350429"/>
    <lineage>
        <taxon>Bacteria</taxon>
        <taxon>Pseudomonadati</taxon>
        <taxon>Bacteroidota</taxon>
        <taxon>Cytophagia</taxon>
        <taxon>Cytophagales</taxon>
        <taxon>Cyclobacteriaceae</taxon>
        <taxon>Cyclobacterium</taxon>
    </lineage>
</organism>